<feature type="compositionally biased region" description="Basic and acidic residues" evidence="2">
    <location>
        <begin position="70"/>
        <end position="82"/>
    </location>
</feature>
<gene>
    <name evidence="4" type="ORF">GCM10022377_06360</name>
</gene>
<organism evidence="4 5">
    <name type="scientific">Zhihengliuella alba</name>
    <dbReference type="NCBI Taxonomy" id="547018"/>
    <lineage>
        <taxon>Bacteria</taxon>
        <taxon>Bacillati</taxon>
        <taxon>Actinomycetota</taxon>
        <taxon>Actinomycetes</taxon>
        <taxon>Micrococcales</taxon>
        <taxon>Micrococcaceae</taxon>
        <taxon>Zhihengliuella</taxon>
    </lineage>
</organism>
<accession>A0ABP7CXU6</accession>
<dbReference type="InterPro" id="IPR017441">
    <property type="entry name" value="Protein_kinase_ATP_BS"/>
</dbReference>
<feature type="binding site" evidence="1">
    <location>
        <position position="199"/>
    </location>
    <ligand>
        <name>ATP</name>
        <dbReference type="ChEBI" id="CHEBI:30616"/>
    </ligand>
</feature>
<dbReference type="InterPro" id="IPR000719">
    <property type="entry name" value="Prot_kinase_dom"/>
</dbReference>
<dbReference type="PANTHER" id="PTHR44329">
    <property type="entry name" value="SERINE/THREONINE-PROTEIN KINASE TNNI3K-RELATED"/>
    <property type="match status" value="1"/>
</dbReference>
<proteinExistence type="predicted"/>
<evidence type="ECO:0000259" key="3">
    <source>
        <dbReference type="PROSITE" id="PS50011"/>
    </source>
</evidence>
<dbReference type="CDD" id="cd14014">
    <property type="entry name" value="STKc_PknB_like"/>
    <property type="match status" value="1"/>
</dbReference>
<feature type="compositionally biased region" description="Low complexity" evidence="2">
    <location>
        <begin position="524"/>
        <end position="552"/>
    </location>
</feature>
<sequence length="682" mass="71588">MESPLELPALPVIDEFGREPEGAELEWHNGQPTRRRGVIPLTGDCYAADRRSLWIVSARYVGKDYNGYMESREPEPQLEHPLSRRRRARHAADRPVSGTLDAGEPWGGGAERLAGPDDGAEEEPGLERKAGVGNDSSGGRPVLRSFEQPRIPEVGPAGRAPGGLGGPPEHVEIVRTVGRGSTGAVYEVRAASGEPLAFKVVADDTWAGLRRRESEVLQSLRHEHLVEVHGTARSEVGGGLLMEMLPGGSVEALVERDGVLTPGQAVTVLAPIAAALAYLHSEDVSHGDISPANVLFTASGMPKLTDFGLAGLLGRPGRPGRSAGYTAPELTNDPEASAGPLQDVYAWGAVAWYVLTGSPPGPTPTRPPLPSLVSGVEAGVAGLIEAALSEDARRRPSAAEAHVGIFDAGTPEPVDLVRSVDDIGLSRLVTQMPAALPGGAGPWAAFRIKRRASEQGLFRAGRPFRRRDLKRSQEKRGARPNRGRLLRRVALWSTAAVILMAALLAGSALVEDGPGTISPHGPEAASSDAARGAGSPPSEASPSAVPGTAEPVVTPEEAVVRLAEERDAALGAADSDRLDLVYAGEEAAARDREIIAQMAARDLRYAGLRTSLSGVRLVAREGRTATVEVLAAVGPYRVAPVDGGAAESVPAGEPVALIMDLQWEEEGGWKIAGVREGPLPES</sequence>
<reference evidence="5" key="1">
    <citation type="journal article" date="2019" name="Int. J. Syst. Evol. Microbiol.">
        <title>The Global Catalogue of Microorganisms (GCM) 10K type strain sequencing project: providing services to taxonomists for standard genome sequencing and annotation.</title>
        <authorList>
            <consortium name="The Broad Institute Genomics Platform"/>
            <consortium name="The Broad Institute Genome Sequencing Center for Infectious Disease"/>
            <person name="Wu L."/>
            <person name="Ma J."/>
        </authorList>
    </citation>
    <scope>NUCLEOTIDE SEQUENCE [LARGE SCALE GENOMIC DNA]</scope>
    <source>
        <strain evidence="5">JCM 16961</strain>
    </source>
</reference>
<evidence type="ECO:0000313" key="4">
    <source>
        <dbReference type="EMBL" id="GAA3696259.1"/>
    </source>
</evidence>
<dbReference type="Pfam" id="PF00069">
    <property type="entry name" value="Pkinase"/>
    <property type="match status" value="1"/>
</dbReference>
<dbReference type="PROSITE" id="PS50011">
    <property type="entry name" value="PROTEIN_KINASE_DOM"/>
    <property type="match status" value="1"/>
</dbReference>
<dbReference type="InterPro" id="IPR008266">
    <property type="entry name" value="Tyr_kinase_AS"/>
</dbReference>
<comment type="caution">
    <text evidence="4">The sequence shown here is derived from an EMBL/GenBank/DDBJ whole genome shotgun (WGS) entry which is preliminary data.</text>
</comment>
<protein>
    <recommendedName>
        <fullName evidence="3">Protein kinase domain-containing protein</fullName>
    </recommendedName>
</protein>
<dbReference type="PROSITE" id="PS00107">
    <property type="entry name" value="PROTEIN_KINASE_ATP"/>
    <property type="match status" value="1"/>
</dbReference>
<evidence type="ECO:0000256" key="1">
    <source>
        <dbReference type="PROSITE-ProRule" id="PRU10141"/>
    </source>
</evidence>
<dbReference type="SUPFAM" id="SSF56112">
    <property type="entry name" value="Protein kinase-like (PK-like)"/>
    <property type="match status" value="1"/>
</dbReference>
<dbReference type="PROSITE" id="PS00109">
    <property type="entry name" value="PROTEIN_KINASE_TYR"/>
    <property type="match status" value="1"/>
</dbReference>
<feature type="domain" description="Protein kinase" evidence="3">
    <location>
        <begin position="171"/>
        <end position="405"/>
    </location>
</feature>
<dbReference type="Gene3D" id="1.10.510.10">
    <property type="entry name" value="Transferase(Phosphotransferase) domain 1"/>
    <property type="match status" value="1"/>
</dbReference>
<feature type="region of interest" description="Disordered" evidence="2">
    <location>
        <begin position="68"/>
        <end position="169"/>
    </location>
</feature>
<dbReference type="Proteomes" id="UP001501536">
    <property type="component" value="Unassembled WGS sequence"/>
</dbReference>
<dbReference type="EMBL" id="BAABCJ010000001">
    <property type="protein sequence ID" value="GAA3696259.1"/>
    <property type="molecule type" value="Genomic_DNA"/>
</dbReference>
<evidence type="ECO:0000256" key="2">
    <source>
        <dbReference type="SAM" id="MobiDB-lite"/>
    </source>
</evidence>
<dbReference type="PANTHER" id="PTHR44329:SF289">
    <property type="entry name" value="SERINE_THREONINE-PROTEIN KINASE VIK"/>
    <property type="match status" value="1"/>
</dbReference>
<feature type="region of interest" description="Disordered" evidence="2">
    <location>
        <begin position="514"/>
        <end position="552"/>
    </location>
</feature>
<keyword evidence="1" id="KW-0547">Nucleotide-binding</keyword>
<keyword evidence="1" id="KW-0067">ATP-binding</keyword>
<keyword evidence="5" id="KW-1185">Reference proteome</keyword>
<feature type="region of interest" description="Disordered" evidence="2">
    <location>
        <begin position="457"/>
        <end position="480"/>
    </location>
</feature>
<name>A0ABP7CXU6_9MICC</name>
<dbReference type="InterPro" id="IPR011009">
    <property type="entry name" value="Kinase-like_dom_sf"/>
</dbReference>
<dbReference type="InterPro" id="IPR051681">
    <property type="entry name" value="Ser/Thr_Kinases-Pseudokinases"/>
</dbReference>
<evidence type="ECO:0000313" key="5">
    <source>
        <dbReference type="Proteomes" id="UP001501536"/>
    </source>
</evidence>